<keyword evidence="1" id="KW-0472">Membrane</keyword>
<evidence type="ECO:0000313" key="3">
    <source>
        <dbReference type="Proteomes" id="UP000019241"/>
    </source>
</evidence>
<protein>
    <submittedName>
        <fullName evidence="2">Peptidase M56 domain-containing protein</fullName>
    </submittedName>
</protein>
<evidence type="ECO:0000313" key="2">
    <source>
        <dbReference type="EMBL" id="EUJ47862.1"/>
    </source>
</evidence>
<name>W7D749_9LIST</name>
<gene>
    <name evidence="2" type="ORF">MCOL2_17832</name>
</gene>
<accession>W7D749</accession>
<comment type="caution">
    <text evidence="2">The sequence shown here is derived from an EMBL/GenBank/DDBJ whole genome shotgun (WGS) entry which is preliminary data.</text>
</comment>
<keyword evidence="1" id="KW-0812">Transmembrane</keyword>
<feature type="transmembrane region" description="Helical" evidence="1">
    <location>
        <begin position="17"/>
        <end position="40"/>
    </location>
</feature>
<sequence>MVIGQNGIEVERSTQAVIFQFILDYVWVLWLIVGLIMLVYRMASYRNFKKVCYFRRSFY</sequence>
<dbReference type="EMBL" id="AODM01000063">
    <property type="protein sequence ID" value="EUJ47862.1"/>
    <property type="molecule type" value="Genomic_DNA"/>
</dbReference>
<dbReference type="AlphaFoldDB" id="W7D749"/>
<evidence type="ECO:0000256" key="1">
    <source>
        <dbReference type="SAM" id="Phobius"/>
    </source>
</evidence>
<dbReference type="Proteomes" id="UP000019241">
    <property type="component" value="Unassembled WGS sequence"/>
</dbReference>
<organism evidence="2 3">
    <name type="scientific">Listeria fleischmannii FSL S10-1203</name>
    <dbReference type="NCBI Taxonomy" id="1265822"/>
    <lineage>
        <taxon>Bacteria</taxon>
        <taxon>Bacillati</taxon>
        <taxon>Bacillota</taxon>
        <taxon>Bacilli</taxon>
        <taxon>Bacillales</taxon>
        <taxon>Listeriaceae</taxon>
        <taxon>Listeria</taxon>
    </lineage>
</organism>
<keyword evidence="1" id="KW-1133">Transmembrane helix</keyword>
<proteinExistence type="predicted"/>
<reference evidence="2 3" key="1">
    <citation type="submission" date="2012-12" db="EMBL/GenBank/DDBJ databases">
        <title>Novel taxa of Listeriaceae from agricultural environments in the United States.</title>
        <authorList>
            <person name="den Bakker H.C."/>
            <person name="Allred A."/>
            <person name="Warchocki S."/>
            <person name="Wright E.M."/>
            <person name="Burrell A."/>
            <person name="Nightingale K.K."/>
            <person name="Kephart D."/>
            <person name="Wiedmann M."/>
        </authorList>
    </citation>
    <scope>NUCLEOTIDE SEQUENCE [LARGE SCALE GENOMIC DNA]</scope>
    <source>
        <strain evidence="2 3">FSL S10-1203</strain>
    </source>
</reference>